<gene>
    <name evidence="2" type="ORF">UC3_00324</name>
</gene>
<dbReference type="GO" id="GO:0008081">
    <property type="term" value="F:phosphoric diester hydrolase activity"/>
    <property type="evidence" value="ECO:0007669"/>
    <property type="project" value="InterPro"/>
</dbReference>
<dbReference type="Pfam" id="PF03009">
    <property type="entry name" value="GDPD"/>
    <property type="match status" value="1"/>
</dbReference>
<dbReference type="InterPro" id="IPR017946">
    <property type="entry name" value="PLC-like_Pdiesterase_TIM-brl"/>
</dbReference>
<comment type="caution">
    <text evidence="2">The sequence shown here is derived from an EMBL/GenBank/DDBJ whole genome shotgun (WGS) entry which is preliminary data.</text>
</comment>
<dbReference type="SUPFAM" id="SSF51695">
    <property type="entry name" value="PLC-like phosphodiesterases"/>
    <property type="match status" value="1"/>
</dbReference>
<organism evidence="2 3">
    <name type="scientific">Enterococcus phoeniculicola ATCC BAA-412</name>
    <dbReference type="NCBI Taxonomy" id="1158610"/>
    <lineage>
        <taxon>Bacteria</taxon>
        <taxon>Bacillati</taxon>
        <taxon>Bacillota</taxon>
        <taxon>Bacilli</taxon>
        <taxon>Lactobacillales</taxon>
        <taxon>Enterococcaceae</taxon>
        <taxon>Enterococcus</taxon>
    </lineage>
</organism>
<evidence type="ECO:0000313" key="2">
    <source>
        <dbReference type="EMBL" id="EOL48773.1"/>
    </source>
</evidence>
<name>R3U5T0_9ENTE</name>
<proteinExistence type="predicted"/>
<dbReference type="InterPro" id="IPR030395">
    <property type="entry name" value="GP_PDE_dom"/>
</dbReference>
<dbReference type="PATRIC" id="fig|1158610.3.peg.298"/>
<dbReference type="EMBL" id="AJAT01000007">
    <property type="protein sequence ID" value="EOL48773.1"/>
    <property type="molecule type" value="Genomic_DNA"/>
</dbReference>
<dbReference type="PANTHER" id="PTHR46211">
    <property type="entry name" value="GLYCEROPHOSPHORYL DIESTER PHOSPHODIESTERASE"/>
    <property type="match status" value="1"/>
</dbReference>
<dbReference type="PROSITE" id="PS51704">
    <property type="entry name" value="GP_PDE"/>
    <property type="match status" value="1"/>
</dbReference>
<keyword evidence="3" id="KW-1185">Reference proteome</keyword>
<sequence length="244" mass="27983">MTQVMAHRGSSGTRPENTLPAFSEAVRAEADGIELDVHLTKDQVLVVMHDEEVDRTTNGQGRIREMTLAEIKTLNAGSWFDKEFSAARVPTLKEVLDLLVQKNFRGFLNIEIKTDKFDYPGIEEAVSSLMMSQQWPFTHWYSSFNMKSLEKMHHLEPDTQLDYIMGTAESKVKQALERSFIEGIHPKINWIRESEASFLSFPKAVRPWTINESDDMLACFEQNLTGIITDFPEKAVRLRRGMKK</sequence>
<dbReference type="OrthoDB" id="384721at2"/>
<dbReference type="HOGENOM" id="CLU_030006_3_3_9"/>
<dbReference type="GO" id="GO:0006629">
    <property type="term" value="P:lipid metabolic process"/>
    <property type="evidence" value="ECO:0007669"/>
    <property type="project" value="InterPro"/>
</dbReference>
<accession>R3U5T0</accession>
<dbReference type="Proteomes" id="UP000013785">
    <property type="component" value="Unassembled WGS sequence"/>
</dbReference>
<dbReference type="Gene3D" id="3.20.20.190">
    <property type="entry name" value="Phosphatidylinositol (PI) phosphodiesterase"/>
    <property type="match status" value="1"/>
</dbReference>
<dbReference type="STRING" id="154621.RV11_GL003268"/>
<dbReference type="RefSeq" id="WP_010766999.1">
    <property type="nucleotide sequence ID" value="NZ_ASWE01000004.1"/>
</dbReference>
<feature type="domain" description="GP-PDE" evidence="1">
    <location>
        <begin position="2"/>
        <end position="239"/>
    </location>
</feature>
<evidence type="ECO:0000259" key="1">
    <source>
        <dbReference type="PROSITE" id="PS51704"/>
    </source>
</evidence>
<evidence type="ECO:0000313" key="3">
    <source>
        <dbReference type="Proteomes" id="UP000013785"/>
    </source>
</evidence>
<protein>
    <submittedName>
        <fullName evidence="2">Glycerophosphodiesterase</fullName>
    </submittedName>
</protein>
<dbReference type="PANTHER" id="PTHR46211:SF1">
    <property type="entry name" value="GLYCEROPHOSPHODIESTER PHOSPHODIESTERASE, CYTOPLASMIC"/>
    <property type="match status" value="1"/>
</dbReference>
<dbReference type="CDD" id="cd08563">
    <property type="entry name" value="GDPD_TtGDE_like"/>
    <property type="match status" value="1"/>
</dbReference>
<dbReference type="AlphaFoldDB" id="R3U5T0"/>
<dbReference type="eggNOG" id="COG0584">
    <property type="taxonomic scope" value="Bacteria"/>
</dbReference>
<reference evidence="2 3" key="1">
    <citation type="submission" date="2013-02" db="EMBL/GenBank/DDBJ databases">
        <title>The Genome Sequence of Enterococcus phoeniculicola BAA-412.</title>
        <authorList>
            <consortium name="The Broad Institute Genome Sequencing Platform"/>
            <consortium name="The Broad Institute Genome Sequencing Center for Infectious Disease"/>
            <person name="Earl A.M."/>
            <person name="Gilmore M.S."/>
            <person name="Lebreton F."/>
            <person name="Walker B."/>
            <person name="Young S.K."/>
            <person name="Zeng Q."/>
            <person name="Gargeya S."/>
            <person name="Fitzgerald M."/>
            <person name="Haas B."/>
            <person name="Abouelleil A."/>
            <person name="Alvarado L."/>
            <person name="Arachchi H.M."/>
            <person name="Berlin A.M."/>
            <person name="Chapman S.B."/>
            <person name="Dewar J."/>
            <person name="Goldberg J."/>
            <person name="Griggs A."/>
            <person name="Gujja S."/>
            <person name="Hansen M."/>
            <person name="Howarth C."/>
            <person name="Imamovic A."/>
            <person name="Larimer J."/>
            <person name="McCowan C."/>
            <person name="Murphy C."/>
            <person name="Neiman D."/>
            <person name="Pearson M."/>
            <person name="Priest M."/>
            <person name="Roberts A."/>
            <person name="Saif S."/>
            <person name="Shea T."/>
            <person name="Sisk P."/>
            <person name="Sykes S."/>
            <person name="Wortman J."/>
            <person name="Nusbaum C."/>
            <person name="Birren B."/>
        </authorList>
    </citation>
    <scope>NUCLEOTIDE SEQUENCE [LARGE SCALE GENOMIC DNA]</scope>
    <source>
        <strain evidence="2 3">ATCC BAA-412</strain>
    </source>
</reference>